<proteinExistence type="inferred from homology"/>
<evidence type="ECO:0000256" key="1">
    <source>
        <dbReference type="ARBA" id="ARBA00009313"/>
    </source>
</evidence>
<accession>A0A4Y2N1R9</accession>
<dbReference type="Proteomes" id="UP000499080">
    <property type="component" value="Unassembled WGS sequence"/>
</dbReference>
<feature type="compositionally biased region" description="Polar residues" evidence="2">
    <location>
        <begin position="79"/>
        <end position="95"/>
    </location>
</feature>
<dbReference type="PANTHER" id="PTHR13087">
    <property type="entry name" value="NF-KAPPA B ACTIVATING PROTEIN"/>
    <property type="match status" value="1"/>
</dbReference>
<comment type="caution">
    <text evidence="4">The sequence shown here is derived from an EMBL/GenBank/DDBJ whole genome shotgun (WGS) entry which is preliminary data.</text>
</comment>
<evidence type="ECO:0000259" key="3">
    <source>
        <dbReference type="Pfam" id="PF06047"/>
    </source>
</evidence>
<feature type="compositionally biased region" description="Basic and acidic residues" evidence="2">
    <location>
        <begin position="245"/>
        <end position="284"/>
    </location>
</feature>
<comment type="similarity">
    <text evidence="1">Belongs to the NKAP family.</text>
</comment>
<keyword evidence="5" id="KW-1185">Reference proteome</keyword>
<feature type="compositionally biased region" description="Basic residues" evidence="2">
    <location>
        <begin position="224"/>
        <end position="235"/>
    </location>
</feature>
<sequence length="525" mass="60434">MVSQSDGDSLSQSDLSDRVPSKRGSSRKQHKHHRKSVSRSPPHKSAYRDYSRSPSPKRNHISQKSSFPIHSSHKHTNRSKSPYLNRRSAQSVSSSPKRHHRNDRSRSPVHTHHKSEKHSRSFSNHARNVHSRSRSSSVNGKFSQKYGNYQTGKSRSPPYKMNHCNRSVSPSKNHSRQSTSRSPSHVSRNRGAMYANHEKNSRHYSRSPSMDGKLSKKFHEGSPVKKHKMSKKRHYSSGSSSDEAPNDRMAKSPKSNYEERNFHDPRDNFSRKFSEYNEPGERNYGRNRKNWAAQEDFMDRRRMEREKIGARGVPTIWGTSPSKITDSDENDTEDEKQKEELKSKNSGKKKHKTKKSKKEKKKKKKKEKKAKKSKKESSSSSDSEDLKEFETWVEKKKQEEGEEDTSVGPLPKTHVQLSAKDYGKALLPGEGAAMAAYVAEGKRIPRRGEIGLTSEQIQSFEAVGYVMSGSRHRRMEAVRLRKENQIYSADEKRALAMFNREERQKRETKILSQFKEMIKAATNTE</sequence>
<feature type="compositionally biased region" description="Polar residues" evidence="2">
    <location>
        <begin position="164"/>
        <end position="186"/>
    </location>
</feature>
<feature type="compositionally biased region" description="Polar residues" evidence="2">
    <location>
        <begin position="140"/>
        <end position="154"/>
    </location>
</feature>
<evidence type="ECO:0000313" key="4">
    <source>
        <dbReference type="EMBL" id="GBN32574.1"/>
    </source>
</evidence>
<feature type="region of interest" description="Disordered" evidence="2">
    <location>
        <begin position="1"/>
        <end position="414"/>
    </location>
</feature>
<feature type="compositionally biased region" description="Basic and acidic residues" evidence="2">
    <location>
        <begin position="384"/>
        <end position="399"/>
    </location>
</feature>
<dbReference type="EMBL" id="BGPR01008257">
    <property type="protein sequence ID" value="GBN32574.1"/>
    <property type="molecule type" value="Genomic_DNA"/>
</dbReference>
<feature type="compositionally biased region" description="Basic and acidic residues" evidence="2">
    <location>
        <begin position="297"/>
        <end position="309"/>
    </location>
</feature>
<feature type="domain" description="NF-kappa-B-activating protein C-terminal" evidence="3">
    <location>
        <begin position="420"/>
        <end position="519"/>
    </location>
</feature>
<organism evidence="4 5">
    <name type="scientific">Araneus ventricosus</name>
    <name type="common">Orbweaver spider</name>
    <name type="synonym">Epeira ventricosa</name>
    <dbReference type="NCBI Taxonomy" id="182803"/>
    <lineage>
        <taxon>Eukaryota</taxon>
        <taxon>Metazoa</taxon>
        <taxon>Ecdysozoa</taxon>
        <taxon>Arthropoda</taxon>
        <taxon>Chelicerata</taxon>
        <taxon>Arachnida</taxon>
        <taxon>Araneae</taxon>
        <taxon>Araneomorphae</taxon>
        <taxon>Entelegynae</taxon>
        <taxon>Araneoidea</taxon>
        <taxon>Araneidae</taxon>
        <taxon>Araneus</taxon>
    </lineage>
</organism>
<dbReference type="Pfam" id="PF06047">
    <property type="entry name" value="Nkap_C"/>
    <property type="match status" value="1"/>
</dbReference>
<dbReference type="InterPro" id="IPR009269">
    <property type="entry name" value="NKAP_C"/>
</dbReference>
<name>A0A4Y2N1R9_ARAVE</name>
<feature type="compositionally biased region" description="Low complexity" evidence="2">
    <location>
        <begin position="1"/>
        <end position="14"/>
    </location>
</feature>
<feature type="compositionally biased region" description="Basic residues" evidence="2">
    <location>
        <begin position="24"/>
        <end position="37"/>
    </location>
</feature>
<feature type="compositionally biased region" description="Basic residues" evidence="2">
    <location>
        <begin position="96"/>
        <end position="117"/>
    </location>
</feature>
<dbReference type="GO" id="GO:0010468">
    <property type="term" value="P:regulation of gene expression"/>
    <property type="evidence" value="ECO:0007669"/>
    <property type="project" value="TreeGrafter"/>
</dbReference>
<gene>
    <name evidence="4" type="primary">CG6066</name>
    <name evidence="4" type="ORF">AVEN_35163_1</name>
</gene>
<dbReference type="GO" id="GO:0003682">
    <property type="term" value="F:chromatin binding"/>
    <property type="evidence" value="ECO:0007669"/>
    <property type="project" value="InterPro"/>
</dbReference>
<dbReference type="InterPro" id="IPR040466">
    <property type="entry name" value="NKAP"/>
</dbReference>
<dbReference type="PANTHER" id="PTHR13087:SF0">
    <property type="entry name" value="NFKB ACTIVATING PROTEIN LIKE"/>
    <property type="match status" value="1"/>
</dbReference>
<evidence type="ECO:0000256" key="2">
    <source>
        <dbReference type="SAM" id="MobiDB-lite"/>
    </source>
</evidence>
<protein>
    <submittedName>
        <fullName evidence="4">NKAP family protein CG6066</fullName>
    </submittedName>
</protein>
<reference evidence="4 5" key="1">
    <citation type="journal article" date="2019" name="Sci. Rep.">
        <title>Orb-weaving spider Araneus ventricosus genome elucidates the spidroin gene catalogue.</title>
        <authorList>
            <person name="Kono N."/>
            <person name="Nakamura H."/>
            <person name="Ohtoshi R."/>
            <person name="Moran D.A.P."/>
            <person name="Shinohara A."/>
            <person name="Yoshida Y."/>
            <person name="Fujiwara M."/>
            <person name="Mori M."/>
            <person name="Tomita M."/>
            <person name="Arakawa K."/>
        </authorList>
    </citation>
    <scope>NUCLEOTIDE SEQUENCE [LARGE SCALE GENOMIC DNA]</scope>
</reference>
<dbReference type="GO" id="GO:0005634">
    <property type="term" value="C:nucleus"/>
    <property type="evidence" value="ECO:0007669"/>
    <property type="project" value="TreeGrafter"/>
</dbReference>
<feature type="compositionally biased region" description="Basic residues" evidence="2">
    <location>
        <begin position="345"/>
        <end position="374"/>
    </location>
</feature>
<dbReference type="OrthoDB" id="273141at2759"/>
<evidence type="ECO:0000313" key="5">
    <source>
        <dbReference type="Proteomes" id="UP000499080"/>
    </source>
</evidence>
<feature type="compositionally biased region" description="Basic and acidic residues" evidence="2">
    <location>
        <begin position="213"/>
        <end position="223"/>
    </location>
</feature>
<dbReference type="AlphaFoldDB" id="A0A4Y2N1R9"/>